<dbReference type="Gene3D" id="3.30.530.20">
    <property type="match status" value="1"/>
</dbReference>
<accession>A0AAE4VLT6</accession>
<evidence type="ECO:0000313" key="4">
    <source>
        <dbReference type="Proteomes" id="UP001289135"/>
    </source>
</evidence>
<evidence type="ECO:0000313" key="3">
    <source>
        <dbReference type="EMBL" id="MDZ5761008.1"/>
    </source>
</evidence>
<dbReference type="AlphaFoldDB" id="A0AAE4VLT6"/>
<dbReference type="CDD" id="cd07813">
    <property type="entry name" value="COQ10p_like"/>
    <property type="match status" value="1"/>
</dbReference>
<proteinExistence type="inferred from homology"/>
<reference evidence="3" key="1">
    <citation type="submission" date="2023-02" db="EMBL/GenBank/DDBJ databases">
        <title>Host association and intracellularity evolved multiple times independently in the Rickettsiales.</title>
        <authorList>
            <person name="Castelli M."/>
            <person name="Nardi T."/>
            <person name="Gammuto L."/>
            <person name="Bellinzona G."/>
            <person name="Sabaneyeva E."/>
            <person name="Potekhin A."/>
            <person name="Serra V."/>
            <person name="Petroni G."/>
            <person name="Sassera D."/>
        </authorList>
    </citation>
    <scope>NUCLEOTIDE SEQUENCE</scope>
    <source>
        <strain evidence="3">USBL-36I1</strain>
    </source>
</reference>
<feature type="domain" description="Coenzyme Q-binding protein COQ10 START" evidence="2">
    <location>
        <begin position="8"/>
        <end position="142"/>
    </location>
</feature>
<dbReference type="SUPFAM" id="SSF55961">
    <property type="entry name" value="Bet v1-like"/>
    <property type="match status" value="1"/>
</dbReference>
<comment type="similarity">
    <text evidence="1">Belongs to the ribosome association toxin RatA family.</text>
</comment>
<sequence>MINITKVVHYNVKDILRTISDIESYPKFIFWCKEIKILSRDKFNIIADVQANIGMISTSYRSHIKIDDYTDNNSDNRYASIAVIANDDGPFKYMQTLWIITELDYNTTEVNFSMNFKFKNIIKNTLSKFLIKSIVKNTISSFVDYISTSLKKKSKSTLQTIKKPEIDK</sequence>
<evidence type="ECO:0000256" key="1">
    <source>
        <dbReference type="ARBA" id="ARBA00008918"/>
    </source>
</evidence>
<dbReference type="Proteomes" id="UP001289135">
    <property type="component" value="Unassembled WGS sequence"/>
</dbReference>
<dbReference type="EMBL" id="JARGYU010000001">
    <property type="protein sequence ID" value="MDZ5761008.1"/>
    <property type="molecule type" value="Genomic_DNA"/>
</dbReference>
<dbReference type="InterPro" id="IPR005031">
    <property type="entry name" value="COQ10_START"/>
</dbReference>
<name>A0AAE4VLT6_9RICK</name>
<dbReference type="GO" id="GO:0045333">
    <property type="term" value="P:cellular respiration"/>
    <property type="evidence" value="ECO:0007669"/>
    <property type="project" value="InterPro"/>
</dbReference>
<dbReference type="Pfam" id="PF03364">
    <property type="entry name" value="Polyketide_cyc"/>
    <property type="match status" value="1"/>
</dbReference>
<dbReference type="GO" id="GO:0048039">
    <property type="term" value="F:ubiquinone binding"/>
    <property type="evidence" value="ECO:0007669"/>
    <property type="project" value="InterPro"/>
</dbReference>
<keyword evidence="4" id="KW-1185">Reference proteome</keyword>
<dbReference type="RefSeq" id="WP_322498440.1">
    <property type="nucleotide sequence ID" value="NZ_JARGYU010000001.1"/>
</dbReference>
<organism evidence="3 4">
    <name type="scientific">Lyticum sinuosum</name>
    <dbReference type="NCBI Taxonomy" id="1332059"/>
    <lineage>
        <taxon>Bacteria</taxon>
        <taxon>Pseudomonadati</taxon>
        <taxon>Pseudomonadota</taxon>
        <taxon>Alphaproteobacteria</taxon>
        <taxon>Rickettsiales</taxon>
        <taxon>Lyticum</taxon>
    </lineage>
</organism>
<protein>
    <submittedName>
        <fullName evidence="3">Type II toxin-antitoxin system RatA family toxin</fullName>
    </submittedName>
</protein>
<dbReference type="PANTHER" id="PTHR12901:SF10">
    <property type="entry name" value="COENZYME Q-BINDING PROTEIN COQ10, MITOCHONDRIAL"/>
    <property type="match status" value="1"/>
</dbReference>
<dbReference type="PANTHER" id="PTHR12901">
    <property type="entry name" value="SPERM PROTEIN HOMOLOG"/>
    <property type="match status" value="1"/>
</dbReference>
<comment type="caution">
    <text evidence="3">The sequence shown here is derived from an EMBL/GenBank/DDBJ whole genome shotgun (WGS) entry which is preliminary data.</text>
</comment>
<dbReference type="InterPro" id="IPR023393">
    <property type="entry name" value="START-like_dom_sf"/>
</dbReference>
<gene>
    <name evidence="3" type="ORF">Lyticum_00168</name>
</gene>
<dbReference type="InterPro" id="IPR044996">
    <property type="entry name" value="COQ10-like"/>
</dbReference>
<evidence type="ECO:0000259" key="2">
    <source>
        <dbReference type="Pfam" id="PF03364"/>
    </source>
</evidence>